<comment type="caution">
    <text evidence="3">The sequence shown here is derived from an EMBL/GenBank/DDBJ whole genome shotgun (WGS) entry which is preliminary data.</text>
</comment>
<organism evidence="3 4">
    <name type="scientific">Crepidotus variabilis</name>
    <dbReference type="NCBI Taxonomy" id="179855"/>
    <lineage>
        <taxon>Eukaryota</taxon>
        <taxon>Fungi</taxon>
        <taxon>Dikarya</taxon>
        <taxon>Basidiomycota</taxon>
        <taxon>Agaricomycotina</taxon>
        <taxon>Agaricomycetes</taxon>
        <taxon>Agaricomycetidae</taxon>
        <taxon>Agaricales</taxon>
        <taxon>Agaricineae</taxon>
        <taxon>Crepidotaceae</taxon>
        <taxon>Crepidotus</taxon>
    </lineage>
</organism>
<dbReference type="Gene3D" id="1.25.40.10">
    <property type="entry name" value="Tetratricopeptide repeat domain"/>
    <property type="match status" value="1"/>
</dbReference>
<dbReference type="EMBL" id="MU157837">
    <property type="protein sequence ID" value="KAF9530899.1"/>
    <property type="molecule type" value="Genomic_DNA"/>
</dbReference>
<evidence type="ECO:0000313" key="3">
    <source>
        <dbReference type="EMBL" id="KAF9530899.1"/>
    </source>
</evidence>
<name>A0A9P6JSL8_9AGAR</name>
<protein>
    <recommendedName>
        <fullName evidence="5">Pentatricopeptide repeat-containing protein</fullName>
    </recommendedName>
</protein>
<dbReference type="Proteomes" id="UP000807306">
    <property type="component" value="Unassembled WGS sequence"/>
</dbReference>
<feature type="region of interest" description="Disordered" evidence="2">
    <location>
        <begin position="585"/>
        <end position="604"/>
    </location>
</feature>
<sequence length="668" mass="75279">MLSAPRNFLRSHNQLPRLFTRFTQTLVLHDSTRQKVLVQKPALPRTKNLNGARATVPSLKEVEARKVVAHLRPILHFKNVKAVEEGVHKTLSAFPTASAHQAPLYEEVIRFLVAEMWAQPALSVFNRMQMAGFLPGQDIHAQVLTVTLSETKEHPEHLLRILQEIISSPTYTEDYLVNFLVVAKDYALPIDHVASCLTLFSKARGASYHPRAEVLVALMRIFSESGHLEQLFDTSREVEEAEELVELLEESDALEGKISNKFILHLIRSVMNPDSADNAVLQVLQVLQEAGADPLVVAHAADSYLANRPTQHMPSRELSKALVVAFINADTVDKAFTLLHRLRLSKDAAAHHVFIAALSYTRPNDNRSFIKILTSMNEAGLAIDTPIFNLLIAREVRLGRAGQALSMYSEMKSNEALQPDVYTFSSLFTLYRRVKPRSLKHHNTKDGSEGTTSPIRQLFGEVVLSSQRDKNPIQVQTSLLNTALRAFMRQRDYAAAIMVLQAFSHFQVCLDHKTYYAVVKMLVRRIWAEAQGSRPRDQVRWVDRLLGVEHYTEIKLGTALVQQIFSTLKRKAFDISAPLYLPRRVGRRRPPPGQFSRPSDTNGTIPFPSMEMMESVEPPEPLGFVYDPIPLQRFLAKAHLAQSEAQKGDVQRELDVDLATAAKEMHLL</sequence>
<proteinExistence type="predicted"/>
<accession>A0A9P6JSL8</accession>
<dbReference type="OrthoDB" id="185373at2759"/>
<evidence type="ECO:0000313" key="4">
    <source>
        <dbReference type="Proteomes" id="UP000807306"/>
    </source>
</evidence>
<evidence type="ECO:0000256" key="2">
    <source>
        <dbReference type="SAM" id="MobiDB-lite"/>
    </source>
</evidence>
<dbReference type="PANTHER" id="PTHR47932">
    <property type="entry name" value="ATPASE EXPRESSION PROTEIN 3"/>
    <property type="match status" value="1"/>
</dbReference>
<evidence type="ECO:0000256" key="1">
    <source>
        <dbReference type="ARBA" id="ARBA00022737"/>
    </source>
</evidence>
<dbReference type="PANTHER" id="PTHR47932:SF44">
    <property type="entry name" value="MIOREX COMPLEX COMPONENT 1"/>
    <property type="match status" value="1"/>
</dbReference>
<gene>
    <name evidence="3" type="ORF">CPB83DRAFT_144150</name>
</gene>
<evidence type="ECO:0008006" key="5">
    <source>
        <dbReference type="Google" id="ProtNLM"/>
    </source>
</evidence>
<dbReference type="AlphaFoldDB" id="A0A9P6JSL8"/>
<reference evidence="3" key="1">
    <citation type="submission" date="2020-11" db="EMBL/GenBank/DDBJ databases">
        <authorList>
            <consortium name="DOE Joint Genome Institute"/>
            <person name="Ahrendt S."/>
            <person name="Riley R."/>
            <person name="Andreopoulos W."/>
            <person name="Labutti K."/>
            <person name="Pangilinan J."/>
            <person name="Ruiz-Duenas F.J."/>
            <person name="Barrasa J.M."/>
            <person name="Sanchez-Garcia M."/>
            <person name="Camarero S."/>
            <person name="Miyauchi S."/>
            <person name="Serrano A."/>
            <person name="Linde D."/>
            <person name="Babiker R."/>
            <person name="Drula E."/>
            <person name="Ayuso-Fernandez I."/>
            <person name="Pacheco R."/>
            <person name="Padilla G."/>
            <person name="Ferreira P."/>
            <person name="Barriuso J."/>
            <person name="Kellner H."/>
            <person name="Castanera R."/>
            <person name="Alfaro M."/>
            <person name="Ramirez L."/>
            <person name="Pisabarro A.G."/>
            <person name="Kuo A."/>
            <person name="Tritt A."/>
            <person name="Lipzen A."/>
            <person name="He G."/>
            <person name="Yan M."/>
            <person name="Ng V."/>
            <person name="Cullen D."/>
            <person name="Martin F."/>
            <person name="Rosso M.-N."/>
            <person name="Henrissat B."/>
            <person name="Hibbett D."/>
            <person name="Martinez A.T."/>
            <person name="Grigoriev I.V."/>
        </authorList>
    </citation>
    <scope>NUCLEOTIDE SEQUENCE</scope>
    <source>
        <strain evidence="3">CBS 506.95</strain>
    </source>
</reference>
<keyword evidence="1" id="KW-0677">Repeat</keyword>
<keyword evidence="4" id="KW-1185">Reference proteome</keyword>
<dbReference type="InterPro" id="IPR011990">
    <property type="entry name" value="TPR-like_helical_dom_sf"/>
</dbReference>